<evidence type="ECO:0000256" key="1">
    <source>
        <dbReference type="ARBA" id="ARBA00022553"/>
    </source>
</evidence>
<dbReference type="InterPro" id="IPR001789">
    <property type="entry name" value="Sig_transdc_resp-reg_receiver"/>
</dbReference>
<comment type="caution">
    <text evidence="4">The sequence shown here is derived from an EMBL/GenBank/DDBJ whole genome shotgun (WGS) entry which is preliminary data.</text>
</comment>
<dbReference type="STRING" id="1798370.A2Z00_03675"/>
<dbReference type="PANTHER" id="PTHR44591">
    <property type="entry name" value="STRESS RESPONSE REGULATOR PROTEIN 1"/>
    <property type="match status" value="1"/>
</dbReference>
<dbReference type="GO" id="GO:0000160">
    <property type="term" value="P:phosphorelay signal transduction system"/>
    <property type="evidence" value="ECO:0007669"/>
    <property type="project" value="InterPro"/>
</dbReference>
<dbReference type="SUPFAM" id="SSF52172">
    <property type="entry name" value="CheY-like"/>
    <property type="match status" value="1"/>
</dbReference>
<proteinExistence type="predicted"/>
<dbReference type="InterPro" id="IPR011006">
    <property type="entry name" value="CheY-like_superfamily"/>
</dbReference>
<dbReference type="PANTHER" id="PTHR44591:SF18">
    <property type="entry name" value="REGULATORY PROTEIN"/>
    <property type="match status" value="1"/>
</dbReference>
<gene>
    <name evidence="4" type="ORF">A2Z00_03675</name>
</gene>
<keyword evidence="1 2" id="KW-0597">Phosphoprotein</keyword>
<sequence>MLVEDDPTESRLYKTLFIKEGFEVMAIENGQDCRQSALDFKPDVILLDVMMPKTNGFEVLDILKFHPETQIYPVIMLTNLSDQHFVDEALSHGATKFIVKSNIDNKNLIQTVRDVIGAYASQK</sequence>
<dbReference type="Gene3D" id="3.40.50.2300">
    <property type="match status" value="1"/>
</dbReference>
<dbReference type="SMART" id="SM00448">
    <property type="entry name" value="REC"/>
    <property type="match status" value="1"/>
</dbReference>
<evidence type="ECO:0000256" key="2">
    <source>
        <dbReference type="PROSITE-ProRule" id="PRU00169"/>
    </source>
</evidence>
<dbReference type="AlphaFoldDB" id="A0A1F5ZHY6"/>
<feature type="domain" description="Response regulatory" evidence="3">
    <location>
        <begin position="1"/>
        <end position="115"/>
    </location>
</feature>
<dbReference type="Proteomes" id="UP000177268">
    <property type="component" value="Unassembled WGS sequence"/>
</dbReference>
<organism evidence="4 5">
    <name type="scientific">Candidatus Gottesmanbacteria bacterium RBG_13_45_10</name>
    <dbReference type="NCBI Taxonomy" id="1798370"/>
    <lineage>
        <taxon>Bacteria</taxon>
        <taxon>Candidatus Gottesmaniibacteriota</taxon>
    </lineage>
</organism>
<evidence type="ECO:0000313" key="4">
    <source>
        <dbReference type="EMBL" id="OGG11717.1"/>
    </source>
</evidence>
<dbReference type="PROSITE" id="PS50110">
    <property type="entry name" value="RESPONSE_REGULATORY"/>
    <property type="match status" value="1"/>
</dbReference>
<accession>A0A1F5ZHY6</accession>
<evidence type="ECO:0000313" key="5">
    <source>
        <dbReference type="Proteomes" id="UP000177268"/>
    </source>
</evidence>
<feature type="modified residue" description="4-aspartylphosphate" evidence="2">
    <location>
        <position position="48"/>
    </location>
</feature>
<name>A0A1F5ZHY6_9BACT</name>
<protein>
    <recommendedName>
        <fullName evidence="3">Response regulatory domain-containing protein</fullName>
    </recommendedName>
</protein>
<dbReference type="EMBL" id="MFIZ01000018">
    <property type="protein sequence ID" value="OGG11717.1"/>
    <property type="molecule type" value="Genomic_DNA"/>
</dbReference>
<evidence type="ECO:0000259" key="3">
    <source>
        <dbReference type="PROSITE" id="PS50110"/>
    </source>
</evidence>
<dbReference type="InterPro" id="IPR050595">
    <property type="entry name" value="Bact_response_regulator"/>
</dbReference>
<reference evidence="4 5" key="1">
    <citation type="journal article" date="2016" name="Nat. Commun.">
        <title>Thousands of microbial genomes shed light on interconnected biogeochemical processes in an aquifer system.</title>
        <authorList>
            <person name="Anantharaman K."/>
            <person name="Brown C.T."/>
            <person name="Hug L.A."/>
            <person name="Sharon I."/>
            <person name="Castelle C.J."/>
            <person name="Probst A.J."/>
            <person name="Thomas B.C."/>
            <person name="Singh A."/>
            <person name="Wilkins M.J."/>
            <person name="Karaoz U."/>
            <person name="Brodie E.L."/>
            <person name="Williams K.H."/>
            <person name="Hubbard S.S."/>
            <person name="Banfield J.F."/>
        </authorList>
    </citation>
    <scope>NUCLEOTIDE SEQUENCE [LARGE SCALE GENOMIC DNA]</scope>
</reference>
<dbReference type="Pfam" id="PF00072">
    <property type="entry name" value="Response_reg"/>
    <property type="match status" value="1"/>
</dbReference>